<feature type="transmembrane region" description="Helical" evidence="1">
    <location>
        <begin position="21"/>
        <end position="43"/>
    </location>
</feature>
<feature type="domain" description="DUF7305" evidence="2">
    <location>
        <begin position="357"/>
        <end position="567"/>
    </location>
</feature>
<comment type="caution">
    <text evidence="3">The sequence shown here is derived from an EMBL/GenBank/DDBJ whole genome shotgun (WGS) entry which is preliminary data.</text>
</comment>
<keyword evidence="4" id="KW-1185">Reference proteome</keyword>
<keyword evidence="1" id="KW-0812">Transmembrane</keyword>
<proteinExistence type="predicted"/>
<dbReference type="InterPro" id="IPR055713">
    <property type="entry name" value="DUF7289"/>
</dbReference>
<evidence type="ECO:0000313" key="4">
    <source>
        <dbReference type="Proteomes" id="UP001166304"/>
    </source>
</evidence>
<dbReference type="EMBL" id="JAHQXE010000002">
    <property type="protein sequence ID" value="MBV0901802.1"/>
    <property type="molecule type" value="Genomic_DNA"/>
</dbReference>
<protein>
    <recommendedName>
        <fullName evidence="2">DUF7305 domain-containing protein</fullName>
    </recommendedName>
</protein>
<dbReference type="Pfam" id="PF23960">
    <property type="entry name" value="DUF7289"/>
    <property type="match status" value="1"/>
</dbReference>
<name>A0AA41FZU2_9EURY</name>
<keyword evidence="1" id="KW-1133">Transmembrane helix</keyword>
<dbReference type="AlphaFoldDB" id="A0AA41FZU2"/>
<evidence type="ECO:0000256" key="1">
    <source>
        <dbReference type="SAM" id="Phobius"/>
    </source>
</evidence>
<sequence length="595" mass="63402">MPLGRGGGQRGRRAQSAPLGVALIFGIMVVSTTVIVAFGAGAITDTESHLGAERTQKALTEFDSRAALVGLGQSNVQQVELTSRGSERYRVDEDAGWMNVSYKDPETGATTVVFRKRMGAVVNDDETATSIAYQGGGVWRSDGAGQSVMISPPEFHYRGATLTLPLITVRGDASLGRRGVISRNGTTRYFPNESMNPAFVNPMANGEVTVSVRSDYYRGWGQYFETRTEGDVSYTHSKNMVNATLVTPVGARTVRSAVRSSSPAGVIKFKGSTDPGFDAYNSSDGDGYAGEGAANGWNNASINTAGDVEIQDNGVRVHGNITSGGYVDLKDWSNNFNGERVAYADGFSPSPAPASVETEQISGVESVSAIDGYVNRRVDHIRSNPDSGYYTGDTITSSGTLDSAGGDKQYYVEHIDLDSGETLTVDTSGGNVSVAVRDYVSLDEASIEVDGTHDARFFVKGESAWGDRSIKGETTTSHIDITGGRVVTVGSGPSENATQVAFYGKSHVNATLSKDGSNSKFVGIVYAPSQGTNKLAMRQSEIYGGVVTGEVDVWQDGAIHYDRSLRNTRAVPEEVNIIRITYLHISVNRVNVTSP</sequence>
<organism evidence="3 4">
    <name type="scientific">Haloarcula salina</name>
    <dbReference type="NCBI Taxonomy" id="1429914"/>
    <lineage>
        <taxon>Archaea</taxon>
        <taxon>Methanobacteriati</taxon>
        <taxon>Methanobacteriota</taxon>
        <taxon>Stenosarchaea group</taxon>
        <taxon>Halobacteria</taxon>
        <taxon>Halobacteriales</taxon>
        <taxon>Haloarculaceae</taxon>
        <taxon>Haloarcula</taxon>
    </lineage>
</organism>
<dbReference type="Proteomes" id="UP001166304">
    <property type="component" value="Unassembled WGS sequence"/>
</dbReference>
<dbReference type="InterPro" id="IPR055729">
    <property type="entry name" value="DUF7305"/>
</dbReference>
<evidence type="ECO:0000259" key="2">
    <source>
        <dbReference type="Pfam" id="PF23981"/>
    </source>
</evidence>
<keyword evidence="1" id="KW-0472">Membrane</keyword>
<accession>A0AA41FZU2</accession>
<dbReference type="Pfam" id="PF23981">
    <property type="entry name" value="DUF7305"/>
    <property type="match status" value="1"/>
</dbReference>
<reference evidence="3" key="1">
    <citation type="submission" date="2021-06" db="EMBL/GenBank/DDBJ databases">
        <title>New haloarchaea isolates fom saline soil.</title>
        <authorList>
            <person name="Duran-Viseras A."/>
            <person name="Sanchez-Porro C.S."/>
            <person name="Ventosa A."/>
        </authorList>
    </citation>
    <scope>NUCLEOTIDE SEQUENCE</scope>
    <source>
        <strain evidence="3">JCM 18369</strain>
    </source>
</reference>
<evidence type="ECO:0000313" key="3">
    <source>
        <dbReference type="EMBL" id="MBV0901802.1"/>
    </source>
</evidence>
<gene>
    <name evidence="3" type="ORF">KTS37_08365</name>
</gene>